<dbReference type="AlphaFoldDB" id="J1I822"/>
<protein>
    <submittedName>
        <fullName evidence="1">Uncharacterized protein</fullName>
    </submittedName>
</protein>
<reference evidence="2" key="1">
    <citation type="journal article" date="2012" name="Stand. Genomic Sci.">
        <title>Permanent draft genome sequence of the gliding predator Saprospira grandis strain Sa g1 (= HR1).</title>
        <authorList>
            <person name="Mavromatis K."/>
            <person name="Chertkov O."/>
            <person name="Lapidus A."/>
            <person name="Nolan M."/>
            <person name="Lucas S."/>
            <person name="Tice H."/>
            <person name="Del Rio T.G."/>
            <person name="Cheng J.F."/>
            <person name="Han C."/>
            <person name="Tapia R."/>
            <person name="Bruce D."/>
            <person name="Goodwin L.A."/>
            <person name="Pitluck S."/>
            <person name="Huntemann M."/>
            <person name="Liolios K."/>
            <person name="Pagani I."/>
            <person name="Ivanova N."/>
            <person name="Mikhailova N."/>
            <person name="Pati A."/>
            <person name="Chen A."/>
            <person name="Palaniappan K."/>
            <person name="Land M."/>
            <person name="Brambilla E.M."/>
            <person name="Rohde M."/>
            <person name="Spring S."/>
            <person name="Goker M."/>
            <person name="Detter J.C."/>
            <person name="Bristow J."/>
            <person name="Eisen J.A."/>
            <person name="Markowitz V."/>
            <person name="Hugenholtz P."/>
            <person name="Kyrpides N.C."/>
            <person name="Klenk H.P."/>
            <person name="Woyke T."/>
        </authorList>
    </citation>
    <scope>NUCLEOTIDE SEQUENCE [LARGE SCALE GENOMIC DNA]</scope>
    <source>
        <strain evidence="2">DSM 2844</strain>
    </source>
</reference>
<dbReference type="EMBL" id="JH719942">
    <property type="protein sequence ID" value="EJF54583.1"/>
    <property type="molecule type" value="Genomic_DNA"/>
</dbReference>
<organism evidence="1 2">
    <name type="scientific">Saprospira grandis DSM 2844</name>
    <dbReference type="NCBI Taxonomy" id="694433"/>
    <lineage>
        <taxon>Bacteria</taxon>
        <taxon>Pseudomonadati</taxon>
        <taxon>Bacteroidota</taxon>
        <taxon>Saprospiria</taxon>
        <taxon>Saprospirales</taxon>
        <taxon>Saprospiraceae</taxon>
        <taxon>Saprospira</taxon>
    </lineage>
</organism>
<sequence>MLLRFLKRAKVFQNLPLEKELEQRWISMTDQSERILDAEDSPPLSRETRIVIAGRFHFV</sequence>
<evidence type="ECO:0000313" key="1">
    <source>
        <dbReference type="EMBL" id="EJF54583.1"/>
    </source>
</evidence>
<dbReference type="Proteomes" id="UP000005113">
    <property type="component" value="Unassembled WGS sequence"/>
</dbReference>
<gene>
    <name evidence="1" type="ORF">SapgrDRAFT_2934</name>
</gene>
<evidence type="ECO:0000313" key="2">
    <source>
        <dbReference type="Proteomes" id="UP000005113"/>
    </source>
</evidence>
<name>J1I822_9BACT</name>
<accession>J1I822</accession>
<dbReference type="HOGENOM" id="CLU_2958116_0_0_10"/>
<proteinExistence type="predicted"/>